<keyword evidence="2" id="KW-1185">Reference proteome</keyword>
<comment type="caution">
    <text evidence="1">The sequence shown here is derived from an EMBL/GenBank/DDBJ whole genome shotgun (WGS) entry which is preliminary data.</text>
</comment>
<evidence type="ECO:0008006" key="3">
    <source>
        <dbReference type="Google" id="ProtNLM"/>
    </source>
</evidence>
<reference evidence="1 2" key="1">
    <citation type="submission" date="2016-08" db="EMBL/GenBank/DDBJ databases">
        <title>Hymenobacter coccineus sp. nov., Hymenobacter lapidarius sp. nov. and Hymenobacter glacialis sp. nov., isolated from Antarctic soil.</title>
        <authorList>
            <person name="Sedlacek I."/>
            <person name="Kralova S."/>
            <person name="Kyrova K."/>
            <person name="Maslanova I."/>
            <person name="Stankova E."/>
            <person name="Vrbovska V."/>
            <person name="Nemec M."/>
            <person name="Bartak M."/>
            <person name="Svec P."/>
            <person name="Busse H.-J."/>
            <person name="Pantucek R."/>
        </authorList>
    </citation>
    <scope>NUCLEOTIDE SEQUENCE [LARGE SCALE GENOMIC DNA]</scope>
    <source>
        <strain evidence="1 2">CCM 8649</strain>
    </source>
</reference>
<protein>
    <recommendedName>
        <fullName evidence="3">Dessication-associated protein</fullName>
    </recommendedName>
</protein>
<dbReference type="EMBL" id="MDZA01000441">
    <property type="protein sequence ID" value="OGX81846.1"/>
    <property type="molecule type" value="Genomic_DNA"/>
</dbReference>
<dbReference type="AlphaFoldDB" id="A0A1G1ST96"/>
<dbReference type="SUPFAM" id="SSF47240">
    <property type="entry name" value="Ferritin-like"/>
    <property type="match status" value="1"/>
</dbReference>
<organism evidence="1 2">
    <name type="scientific">Hymenobacter coccineus</name>
    <dbReference type="NCBI Taxonomy" id="1908235"/>
    <lineage>
        <taxon>Bacteria</taxon>
        <taxon>Pseudomonadati</taxon>
        <taxon>Bacteroidota</taxon>
        <taxon>Cytophagia</taxon>
        <taxon>Cytophagales</taxon>
        <taxon>Hymenobacteraceae</taxon>
        <taxon>Hymenobacter</taxon>
    </lineage>
</organism>
<dbReference type="InterPro" id="IPR009078">
    <property type="entry name" value="Ferritin-like_SF"/>
</dbReference>
<dbReference type="Pfam" id="PF13668">
    <property type="entry name" value="Ferritin_2"/>
    <property type="match status" value="1"/>
</dbReference>
<accession>A0A1G1ST96</accession>
<dbReference type="RefSeq" id="WP_070747056.1">
    <property type="nucleotide sequence ID" value="NZ_MDZA01000441.1"/>
</dbReference>
<sequence length="296" mass="30764">MDLFKIIDQLAEVDADVLGRFDSRRAIFGSLGTAAKRSALAATPLFLGALFQKAYAGTTGTTATAVEVLQYALALELFEQDFYAKVKASALYTAASATDKAAIDQIKKHEDSHVTLLQGAISGMSATPVSGVTFKSAVFATLVTFKTGGAATSQLGIAQLLEDTGVRAYKGRAGELLGTDLLTVALQIHSVEARHAAKIRVMRGQLAWVNPADDLAAHPVYTSGVTAGSNPGQFGLVVPAYTTPSPTENNTTQSAVPITTGLGTTYTASDAAAAFDEYLQVAEVLDNSRAGSLIGA</sequence>
<gene>
    <name evidence="1" type="ORF">BEN49_14860</name>
</gene>
<name>A0A1G1ST96_9BACT</name>
<dbReference type="Proteomes" id="UP000177506">
    <property type="component" value="Unassembled WGS sequence"/>
</dbReference>
<dbReference type="OrthoDB" id="954262at2"/>
<evidence type="ECO:0000313" key="2">
    <source>
        <dbReference type="Proteomes" id="UP000177506"/>
    </source>
</evidence>
<evidence type="ECO:0000313" key="1">
    <source>
        <dbReference type="EMBL" id="OGX81846.1"/>
    </source>
</evidence>
<proteinExistence type="predicted"/>